<evidence type="ECO:0000313" key="2">
    <source>
        <dbReference type="Proteomes" id="UP000581769"/>
    </source>
</evidence>
<dbReference type="InterPro" id="IPR011332">
    <property type="entry name" value="Ribosomal_zn-bd"/>
</dbReference>
<dbReference type="SUPFAM" id="SSF57829">
    <property type="entry name" value="Zn-binding ribosomal proteins"/>
    <property type="match status" value="1"/>
</dbReference>
<keyword evidence="1" id="KW-0687">Ribonucleoprotein</keyword>
<keyword evidence="1" id="KW-0689">Ribosomal protein</keyword>
<dbReference type="Proteomes" id="UP000581769">
    <property type="component" value="Unassembled WGS sequence"/>
</dbReference>
<reference evidence="1 2" key="1">
    <citation type="submission" date="2020-08" db="EMBL/GenBank/DDBJ databases">
        <title>Sequencing the genomes of 1000 actinobacteria strains.</title>
        <authorList>
            <person name="Klenk H.-P."/>
        </authorList>
    </citation>
    <scope>NUCLEOTIDE SEQUENCE [LARGE SCALE GENOMIC DNA]</scope>
    <source>
        <strain evidence="1 2">DSM 45859</strain>
    </source>
</reference>
<dbReference type="EMBL" id="JACHMG010000001">
    <property type="protein sequence ID" value="MBB4682541.1"/>
    <property type="molecule type" value="Genomic_DNA"/>
</dbReference>
<protein>
    <submittedName>
        <fullName evidence="1">Ribosomal protein L37AE/L43A</fullName>
    </submittedName>
</protein>
<evidence type="ECO:0000313" key="1">
    <source>
        <dbReference type="EMBL" id="MBB4682541.1"/>
    </source>
</evidence>
<keyword evidence="2" id="KW-1185">Reference proteome</keyword>
<dbReference type="GO" id="GO:0006412">
    <property type="term" value="P:translation"/>
    <property type="evidence" value="ECO:0007669"/>
    <property type="project" value="InterPro"/>
</dbReference>
<dbReference type="AlphaFoldDB" id="A0A840IJR0"/>
<organism evidence="1 2">
    <name type="scientific">Amycolatopsis jiangsuensis</name>
    <dbReference type="NCBI Taxonomy" id="1181879"/>
    <lineage>
        <taxon>Bacteria</taxon>
        <taxon>Bacillati</taxon>
        <taxon>Actinomycetota</taxon>
        <taxon>Actinomycetes</taxon>
        <taxon>Pseudonocardiales</taxon>
        <taxon>Pseudonocardiaceae</taxon>
        <taxon>Amycolatopsis</taxon>
    </lineage>
</organism>
<name>A0A840IJR0_9PSEU</name>
<gene>
    <name evidence="1" type="ORF">BJY18_000026</name>
</gene>
<proteinExistence type="predicted"/>
<dbReference type="GO" id="GO:0005840">
    <property type="term" value="C:ribosome"/>
    <property type="evidence" value="ECO:0007669"/>
    <property type="project" value="UniProtKB-KW"/>
</dbReference>
<comment type="caution">
    <text evidence="1">The sequence shown here is derived from an EMBL/GenBank/DDBJ whole genome shotgun (WGS) entry which is preliminary data.</text>
</comment>
<sequence length="57" mass="6334">MSSAELTGTERAVPYYCPFCGDEDLRPADDGDWLCAACRRRFSVKFHGLSLPQEAHG</sequence>
<accession>A0A840IJR0</accession>